<comment type="caution">
    <text evidence="2">The sequence shown here is derived from an EMBL/GenBank/DDBJ whole genome shotgun (WGS) entry which is preliminary data.</text>
</comment>
<organism evidence="2 3">
    <name type="scientific">Candidatus Nomurabacteria bacterium RIFCSPHIGHO2_01_FULL_42_16</name>
    <dbReference type="NCBI Taxonomy" id="1801743"/>
    <lineage>
        <taxon>Bacteria</taxon>
        <taxon>Candidatus Nomuraibacteriota</taxon>
    </lineage>
</organism>
<proteinExistence type="predicted"/>
<sequence length="100" mass="11732">MENEIKWPIQYGGKQLSENEVRNFVEKQKAMLAALEDIRKFTETGELPVVNGKEKTAKDLLVGLDNWDKYCEQEFSNERKKEMQQELNDLRAKVESKLIK</sequence>
<reference evidence="2 3" key="1">
    <citation type="journal article" date="2016" name="Nat. Commun.">
        <title>Thousands of microbial genomes shed light on interconnected biogeochemical processes in an aquifer system.</title>
        <authorList>
            <person name="Anantharaman K."/>
            <person name="Brown C.T."/>
            <person name="Hug L.A."/>
            <person name="Sharon I."/>
            <person name="Castelle C.J."/>
            <person name="Probst A.J."/>
            <person name="Thomas B.C."/>
            <person name="Singh A."/>
            <person name="Wilkins M.J."/>
            <person name="Karaoz U."/>
            <person name="Brodie E.L."/>
            <person name="Williams K.H."/>
            <person name="Hubbard S.S."/>
            <person name="Banfield J.F."/>
        </authorList>
    </citation>
    <scope>NUCLEOTIDE SEQUENCE [LARGE SCALE GENOMIC DNA]</scope>
</reference>
<accession>A0A1F6VJH3</accession>
<evidence type="ECO:0000256" key="1">
    <source>
        <dbReference type="SAM" id="Coils"/>
    </source>
</evidence>
<evidence type="ECO:0000313" key="2">
    <source>
        <dbReference type="EMBL" id="OGI69706.1"/>
    </source>
</evidence>
<evidence type="ECO:0000313" key="3">
    <source>
        <dbReference type="Proteomes" id="UP000178059"/>
    </source>
</evidence>
<dbReference type="EMBL" id="MFTT01000021">
    <property type="protein sequence ID" value="OGI69706.1"/>
    <property type="molecule type" value="Genomic_DNA"/>
</dbReference>
<keyword evidence="1" id="KW-0175">Coiled coil</keyword>
<gene>
    <name evidence="2" type="ORF">A2824_03255</name>
</gene>
<dbReference type="Proteomes" id="UP000178059">
    <property type="component" value="Unassembled WGS sequence"/>
</dbReference>
<feature type="coiled-coil region" evidence="1">
    <location>
        <begin position="73"/>
        <end position="100"/>
    </location>
</feature>
<dbReference type="AlphaFoldDB" id="A0A1F6VJH3"/>
<name>A0A1F6VJH3_9BACT</name>
<protein>
    <submittedName>
        <fullName evidence="2">Uncharacterized protein</fullName>
    </submittedName>
</protein>